<dbReference type="InterPro" id="IPR001029">
    <property type="entry name" value="Flagellin_N"/>
</dbReference>
<comment type="subcellular location">
    <subcellularLocation>
        <location evidence="3">Secreted</location>
    </subcellularLocation>
    <subcellularLocation>
        <location evidence="3">Bacterial flagellum</location>
    </subcellularLocation>
</comment>
<organism evidence="6 7">
    <name type="scientific">Bartonella bacilliformis Ver097</name>
    <dbReference type="NCBI Taxonomy" id="1293911"/>
    <lineage>
        <taxon>Bacteria</taxon>
        <taxon>Pseudomonadati</taxon>
        <taxon>Pseudomonadota</taxon>
        <taxon>Alphaproteobacteria</taxon>
        <taxon>Hyphomicrobiales</taxon>
        <taxon>Bartonellaceae</taxon>
        <taxon>Bartonella</taxon>
    </lineage>
</organism>
<dbReference type="RefSeq" id="WP_041849844.1">
    <property type="nucleotide sequence ID" value="NZ_KL503807.1"/>
</dbReference>
<evidence type="ECO:0000313" key="7">
    <source>
        <dbReference type="Proteomes" id="UP000031740"/>
    </source>
</evidence>
<dbReference type="GO" id="GO:0005576">
    <property type="term" value="C:extracellular region"/>
    <property type="evidence" value="ECO:0007669"/>
    <property type="project" value="UniProtKB-SubCell"/>
</dbReference>
<dbReference type="Pfam" id="PF00700">
    <property type="entry name" value="Flagellin_C"/>
    <property type="match status" value="1"/>
</dbReference>
<dbReference type="SUPFAM" id="SSF64518">
    <property type="entry name" value="Phase 1 flagellin"/>
    <property type="match status" value="1"/>
</dbReference>
<comment type="caution">
    <text evidence="6">The sequence shown here is derived from an EMBL/GenBank/DDBJ whole genome shotgun (WGS) entry which is preliminary data.</text>
</comment>
<protein>
    <recommendedName>
        <fullName evidence="3">Flagellin</fullName>
    </recommendedName>
</protein>
<dbReference type="GO" id="GO:0005198">
    <property type="term" value="F:structural molecule activity"/>
    <property type="evidence" value="ECO:0007669"/>
    <property type="project" value="UniProtKB-UniRule"/>
</dbReference>
<dbReference type="AlphaFoldDB" id="A0A072QXY9"/>
<evidence type="ECO:0000256" key="1">
    <source>
        <dbReference type="ARBA" id="ARBA00005709"/>
    </source>
</evidence>
<dbReference type="Pfam" id="PF00669">
    <property type="entry name" value="Flagellin_N"/>
    <property type="match status" value="1"/>
</dbReference>
<name>A0A072QXY9_BARBA</name>
<accession>A0A072QXY9</accession>
<evidence type="ECO:0000313" key="6">
    <source>
        <dbReference type="EMBL" id="KEG18305.1"/>
    </source>
</evidence>
<comment type="similarity">
    <text evidence="1 3">Belongs to the bacterial flagellin family.</text>
</comment>
<comment type="function">
    <text evidence="3">Flagellin is the subunit protein which polymerizes to form the filaments of bacterial flagella.</text>
</comment>
<proteinExistence type="inferred from homology"/>
<reference evidence="6 7" key="1">
    <citation type="submission" date="2013-04" db="EMBL/GenBank/DDBJ databases">
        <title>The Genome Sequence of Bartonella bacilliformis Ver097.</title>
        <authorList>
            <consortium name="The Broad Institute Genomics Platform"/>
            <consortium name="The Broad Institute Genome Sequencing Center for Infectious Disease"/>
            <person name="Feldgarden M."/>
            <person name="Kirby J."/>
            <person name="Birtles R."/>
            <person name="Dasch G."/>
            <person name="Hendrix L."/>
            <person name="Koehler J."/>
            <person name="Walker B."/>
            <person name="Young S.K."/>
            <person name="Zeng Q."/>
            <person name="Gargeya S."/>
            <person name="Fitzgerald M."/>
            <person name="Haas B."/>
            <person name="Abouelleil A."/>
            <person name="Allen A.W."/>
            <person name="Alvarado L."/>
            <person name="Arachchi H.M."/>
            <person name="Berlin A.M."/>
            <person name="Chapman S.B."/>
            <person name="Gainer-Dewar J."/>
            <person name="Goldberg J."/>
            <person name="Griggs A."/>
            <person name="Gujja S."/>
            <person name="Hansen M."/>
            <person name="Howarth C."/>
            <person name="Imamovic A."/>
            <person name="Ireland A."/>
            <person name="Larimer J."/>
            <person name="McCowan C."/>
            <person name="Murphy C."/>
            <person name="Pearson M."/>
            <person name="Poon T.W."/>
            <person name="Priest M."/>
            <person name="Roberts A."/>
            <person name="Saif S."/>
            <person name="Shea T."/>
            <person name="Sisk P."/>
            <person name="Sykes S."/>
            <person name="Wortman J."/>
            <person name="Nusbaum C."/>
            <person name="Birren B."/>
        </authorList>
    </citation>
    <scope>NUCLEOTIDE SEQUENCE [LARGE SCALE GENOMIC DNA]</scope>
    <source>
        <strain evidence="6 7">Ver097</strain>
    </source>
</reference>
<dbReference type="GO" id="GO:0009288">
    <property type="term" value="C:bacterial-type flagellum"/>
    <property type="evidence" value="ECO:0007669"/>
    <property type="project" value="UniProtKB-SubCell"/>
</dbReference>
<evidence type="ECO:0000259" key="4">
    <source>
        <dbReference type="Pfam" id="PF00669"/>
    </source>
</evidence>
<dbReference type="PATRIC" id="fig|1293911.3.peg.1193"/>
<gene>
    <name evidence="6" type="ORF">H710_01154</name>
</gene>
<sequence length="360" mass="38746">MRIQSISTYVLNNSQRDTIAKGQSELMQAAYELVTGQLYDPGLTLGRKTGRLVDIQNQMNFLEGFSHTNKLALSRMSSAQAAIQSLIAAGDDETAPGALTLFNNMLVGDAANQTPSAAQAVAENALASFISALNTSYNGDYIFGGTNTTQPPLNAYKVGGEDGPSKVVHDAFTTFLDGRNPEDLTAEDMDKFIDEVFSTLFDEENFSKIFSNAKDGSIEKRIGPNGETVNVAASANEKGFRDAMKNMILVAEFGDIGLSKEAQEALFAKARNSSDQTSTTTAINEIIATASRLGSTESRIKGATKQIEIQTNLLKGEQIDMIGVDSTEAGQRVKALEAMLNLSYTLTARMSQLSLVNYLK</sequence>
<dbReference type="Proteomes" id="UP000031740">
    <property type="component" value="Unassembled WGS sequence"/>
</dbReference>
<evidence type="ECO:0000256" key="3">
    <source>
        <dbReference type="RuleBase" id="RU362073"/>
    </source>
</evidence>
<dbReference type="EMBL" id="ASIV01000008">
    <property type="protein sequence ID" value="KEG18305.1"/>
    <property type="molecule type" value="Genomic_DNA"/>
</dbReference>
<keyword evidence="3" id="KW-0964">Secreted</keyword>
<dbReference type="HOGENOM" id="CLU_066395_0_0_5"/>
<keyword evidence="2 3" id="KW-0975">Bacterial flagellum</keyword>
<dbReference type="Gene3D" id="1.20.1330.10">
    <property type="entry name" value="f41 fragment of flagellin, N-terminal domain"/>
    <property type="match status" value="1"/>
</dbReference>
<feature type="domain" description="Flagellin C-terminal" evidence="5">
    <location>
        <begin position="279"/>
        <end position="359"/>
    </location>
</feature>
<dbReference type="STRING" id="1293911.H710_01154"/>
<evidence type="ECO:0000256" key="2">
    <source>
        <dbReference type="ARBA" id="ARBA00023143"/>
    </source>
</evidence>
<dbReference type="InterPro" id="IPR046358">
    <property type="entry name" value="Flagellin_C"/>
</dbReference>
<evidence type="ECO:0000259" key="5">
    <source>
        <dbReference type="Pfam" id="PF00700"/>
    </source>
</evidence>
<dbReference type="NCBIfam" id="NF004669">
    <property type="entry name" value="PRK06008.1"/>
    <property type="match status" value="1"/>
</dbReference>
<feature type="domain" description="Flagellin N-terminal" evidence="4">
    <location>
        <begin position="6"/>
        <end position="148"/>
    </location>
</feature>